<comment type="subcellular location">
    <subcellularLocation>
        <location evidence="1">Cell membrane</location>
        <topology evidence="1">Multi-pass membrane protein</topology>
    </subcellularLocation>
</comment>
<protein>
    <submittedName>
        <fullName evidence="9">Ribose/xylose/arabinose/galactoside ABC-type transport system permease subunit</fullName>
    </submittedName>
</protein>
<feature type="transmembrane region" description="Helical" evidence="8">
    <location>
        <begin position="117"/>
        <end position="134"/>
    </location>
</feature>
<evidence type="ECO:0000313" key="10">
    <source>
        <dbReference type="Proteomes" id="UP001242480"/>
    </source>
</evidence>
<feature type="transmembrane region" description="Helical" evidence="8">
    <location>
        <begin position="154"/>
        <end position="178"/>
    </location>
</feature>
<gene>
    <name evidence="9" type="ORF">QO011_000319</name>
</gene>
<feature type="transmembrane region" description="Helical" evidence="8">
    <location>
        <begin position="208"/>
        <end position="228"/>
    </location>
</feature>
<feature type="transmembrane region" description="Helical" evidence="8">
    <location>
        <begin position="37"/>
        <end position="58"/>
    </location>
</feature>
<keyword evidence="6 8" id="KW-1133">Transmembrane helix</keyword>
<dbReference type="EMBL" id="JAUSVX010000001">
    <property type="protein sequence ID" value="MDQ0467324.1"/>
    <property type="molecule type" value="Genomic_DNA"/>
</dbReference>
<evidence type="ECO:0000256" key="3">
    <source>
        <dbReference type="ARBA" id="ARBA00022475"/>
    </source>
</evidence>
<proteinExistence type="predicted"/>
<feature type="transmembrane region" description="Helical" evidence="8">
    <location>
        <begin position="263"/>
        <end position="281"/>
    </location>
</feature>
<keyword evidence="2" id="KW-0813">Transport</keyword>
<dbReference type="Pfam" id="PF02653">
    <property type="entry name" value="BPD_transp_2"/>
    <property type="match status" value="1"/>
</dbReference>
<dbReference type="PANTHER" id="PTHR32196:SF21">
    <property type="entry name" value="ABC TRANSPORTER PERMEASE PROTEIN YPHD-RELATED"/>
    <property type="match status" value="1"/>
</dbReference>
<dbReference type="CDD" id="cd06579">
    <property type="entry name" value="TM_PBP1_transp_AraH_like"/>
    <property type="match status" value="1"/>
</dbReference>
<evidence type="ECO:0000256" key="6">
    <source>
        <dbReference type="ARBA" id="ARBA00022989"/>
    </source>
</evidence>
<evidence type="ECO:0000256" key="1">
    <source>
        <dbReference type="ARBA" id="ARBA00004651"/>
    </source>
</evidence>
<reference evidence="9 10" key="1">
    <citation type="submission" date="2023-07" db="EMBL/GenBank/DDBJ databases">
        <title>Genomic Encyclopedia of Type Strains, Phase IV (KMG-IV): sequencing the most valuable type-strain genomes for metagenomic binning, comparative biology and taxonomic classification.</title>
        <authorList>
            <person name="Goeker M."/>
        </authorList>
    </citation>
    <scope>NUCLEOTIDE SEQUENCE [LARGE SCALE GENOMIC DNA]</scope>
    <source>
        <strain evidence="9 10">DSM 19619</strain>
    </source>
</reference>
<accession>A0ABU0J1X5</accession>
<feature type="transmembrane region" description="Helical" evidence="8">
    <location>
        <begin position="12"/>
        <end position="31"/>
    </location>
</feature>
<sequence length="325" mass="32553">MMASPQARDLLARAALMVAVYAIFAAMLPTYTSLKGGAALLDGAVLTGLIALGVGLTMIAGEMDLSVGSMAALCGVIAVKLAPSAGPMPAILAVAAFAAGLGALQGLAIAWLRINSMIFTIGTLIGLRGITLIASGETTVLIPFDRLAMTDGFAARFLVFSPLSLTLLAAALAVGLFANRTLWGRELYAIGGGRAEARAAGVSIRRPIVLAFALSAGLAGLGGALLSLRSGSASPLGFEAVLLEAVAACLIGGVALQGGRGSIPGILCGLFALRFLISGIGGMGAPFWAQSLATGALLIIVIVVEALSRAIVARRALARRGASAT</sequence>
<feature type="transmembrane region" description="Helical" evidence="8">
    <location>
        <begin position="88"/>
        <end position="110"/>
    </location>
</feature>
<dbReference type="Proteomes" id="UP001242480">
    <property type="component" value="Unassembled WGS sequence"/>
</dbReference>
<organism evidence="9 10">
    <name type="scientific">Labrys wisconsinensis</name>
    <dbReference type="NCBI Taxonomy" id="425677"/>
    <lineage>
        <taxon>Bacteria</taxon>
        <taxon>Pseudomonadati</taxon>
        <taxon>Pseudomonadota</taxon>
        <taxon>Alphaproteobacteria</taxon>
        <taxon>Hyphomicrobiales</taxon>
        <taxon>Xanthobacteraceae</taxon>
        <taxon>Labrys</taxon>
    </lineage>
</organism>
<evidence type="ECO:0000256" key="4">
    <source>
        <dbReference type="ARBA" id="ARBA00022519"/>
    </source>
</evidence>
<keyword evidence="7 8" id="KW-0472">Membrane</keyword>
<name>A0ABU0J1X5_9HYPH</name>
<keyword evidence="4" id="KW-0997">Cell inner membrane</keyword>
<evidence type="ECO:0000256" key="8">
    <source>
        <dbReference type="SAM" id="Phobius"/>
    </source>
</evidence>
<keyword evidence="10" id="KW-1185">Reference proteome</keyword>
<evidence type="ECO:0000313" key="9">
    <source>
        <dbReference type="EMBL" id="MDQ0467324.1"/>
    </source>
</evidence>
<evidence type="ECO:0000256" key="2">
    <source>
        <dbReference type="ARBA" id="ARBA00022448"/>
    </source>
</evidence>
<feature type="transmembrane region" description="Helical" evidence="8">
    <location>
        <begin position="287"/>
        <end position="312"/>
    </location>
</feature>
<dbReference type="PANTHER" id="PTHR32196">
    <property type="entry name" value="ABC TRANSPORTER PERMEASE PROTEIN YPHD-RELATED-RELATED"/>
    <property type="match status" value="1"/>
</dbReference>
<feature type="transmembrane region" description="Helical" evidence="8">
    <location>
        <begin position="240"/>
        <end position="256"/>
    </location>
</feature>
<keyword evidence="5 8" id="KW-0812">Transmembrane</keyword>
<keyword evidence="3" id="KW-1003">Cell membrane</keyword>
<comment type="caution">
    <text evidence="9">The sequence shown here is derived from an EMBL/GenBank/DDBJ whole genome shotgun (WGS) entry which is preliminary data.</text>
</comment>
<evidence type="ECO:0000256" key="7">
    <source>
        <dbReference type="ARBA" id="ARBA00023136"/>
    </source>
</evidence>
<dbReference type="RefSeq" id="WP_307266776.1">
    <property type="nucleotide sequence ID" value="NZ_JAUSVX010000001.1"/>
</dbReference>
<evidence type="ECO:0000256" key="5">
    <source>
        <dbReference type="ARBA" id="ARBA00022692"/>
    </source>
</evidence>
<dbReference type="InterPro" id="IPR001851">
    <property type="entry name" value="ABC_transp_permease"/>
</dbReference>